<dbReference type="Gene3D" id="1.10.287.310">
    <property type="match status" value="1"/>
</dbReference>
<evidence type="ECO:0000256" key="5">
    <source>
        <dbReference type="HAMAP-Rule" id="MF_00374"/>
    </source>
</evidence>
<dbReference type="EMBL" id="PFBX01000002">
    <property type="protein sequence ID" value="PIT87961.1"/>
    <property type="molecule type" value="Genomic_DNA"/>
</dbReference>
<dbReference type="GO" id="GO:0005840">
    <property type="term" value="C:ribosome"/>
    <property type="evidence" value="ECO:0007669"/>
    <property type="project" value="UniProtKB-KW"/>
</dbReference>
<comment type="caution">
    <text evidence="6">The sequence shown here is derived from an EMBL/GenBank/DDBJ whole genome shotgun (WGS) entry which is preliminary data.</text>
</comment>
<keyword evidence="2 5" id="KW-0689">Ribosomal protein</keyword>
<evidence type="ECO:0000256" key="2">
    <source>
        <dbReference type="ARBA" id="ARBA00022980"/>
    </source>
</evidence>
<reference evidence="7" key="1">
    <citation type="submission" date="2017-09" db="EMBL/GenBank/DDBJ databases">
        <title>Depth-based differentiation of microbial function through sediment-hosted aquifers and enrichment of novel symbionts in the deep terrestrial subsurface.</title>
        <authorList>
            <person name="Probst A.J."/>
            <person name="Ladd B."/>
            <person name="Jarett J.K."/>
            <person name="Geller-Mcgrath D.E."/>
            <person name="Sieber C.M.K."/>
            <person name="Emerson J.B."/>
            <person name="Anantharaman K."/>
            <person name="Thomas B.C."/>
            <person name="Malmstrom R."/>
            <person name="Stieglmeier M."/>
            <person name="Klingl A."/>
            <person name="Woyke T."/>
            <person name="Ryan C.M."/>
            <person name="Banfield J.F."/>
        </authorList>
    </citation>
    <scope>NUCLEOTIDE SEQUENCE [LARGE SCALE GENOMIC DNA]</scope>
</reference>
<dbReference type="GO" id="GO:0006412">
    <property type="term" value="P:translation"/>
    <property type="evidence" value="ECO:0007669"/>
    <property type="project" value="UniProtKB-UniRule"/>
</dbReference>
<dbReference type="InterPro" id="IPR036049">
    <property type="entry name" value="Ribosomal_uL29_sf"/>
</dbReference>
<dbReference type="HAMAP" id="MF_00374">
    <property type="entry name" value="Ribosomal_uL29"/>
    <property type="match status" value="1"/>
</dbReference>
<dbReference type="AlphaFoldDB" id="A0A2M6W5A5"/>
<proteinExistence type="inferred from homology"/>
<comment type="similarity">
    <text evidence="1 5">Belongs to the universal ribosomal protein uL29 family.</text>
</comment>
<dbReference type="GO" id="GO:0003735">
    <property type="term" value="F:structural constituent of ribosome"/>
    <property type="evidence" value="ECO:0007669"/>
    <property type="project" value="InterPro"/>
</dbReference>
<evidence type="ECO:0000313" key="7">
    <source>
        <dbReference type="Proteomes" id="UP000231183"/>
    </source>
</evidence>
<gene>
    <name evidence="5 6" type="primary">rpmC</name>
    <name evidence="6" type="ORF">COU31_00140</name>
</gene>
<dbReference type="NCBIfam" id="TIGR00012">
    <property type="entry name" value="L29"/>
    <property type="match status" value="1"/>
</dbReference>
<organism evidence="6 7">
    <name type="scientific">Candidatus Magasanikbacteria bacterium CG10_big_fil_rev_8_21_14_0_10_40_10</name>
    <dbReference type="NCBI Taxonomy" id="1974648"/>
    <lineage>
        <taxon>Bacteria</taxon>
        <taxon>Candidatus Magasanikiibacteriota</taxon>
    </lineage>
</organism>
<dbReference type="InterPro" id="IPR018254">
    <property type="entry name" value="Ribosomal_uL29_CS"/>
</dbReference>
<name>A0A2M6W5A5_9BACT</name>
<keyword evidence="3 5" id="KW-0687">Ribonucleoprotein</keyword>
<accession>A0A2M6W5A5</accession>
<dbReference type="GO" id="GO:1990904">
    <property type="term" value="C:ribonucleoprotein complex"/>
    <property type="evidence" value="ECO:0007669"/>
    <property type="project" value="UniProtKB-KW"/>
</dbReference>
<dbReference type="Pfam" id="PF00831">
    <property type="entry name" value="Ribosomal_L29"/>
    <property type="match status" value="1"/>
</dbReference>
<evidence type="ECO:0000256" key="4">
    <source>
        <dbReference type="ARBA" id="ARBA00035204"/>
    </source>
</evidence>
<evidence type="ECO:0000256" key="1">
    <source>
        <dbReference type="ARBA" id="ARBA00009254"/>
    </source>
</evidence>
<protein>
    <recommendedName>
        <fullName evidence="4 5">Large ribosomal subunit protein uL29</fullName>
    </recommendedName>
</protein>
<dbReference type="InterPro" id="IPR001854">
    <property type="entry name" value="Ribosomal_uL29"/>
</dbReference>
<dbReference type="SUPFAM" id="SSF46561">
    <property type="entry name" value="Ribosomal protein L29 (L29p)"/>
    <property type="match status" value="1"/>
</dbReference>
<sequence length="70" mass="8265">MKWADLKNKNTDELKDLLAEQRALLQNLRFQASSHQLKQNSKIDQAKKTIARLIFILVQRKEEEKSKTNK</sequence>
<dbReference type="PROSITE" id="PS00579">
    <property type="entry name" value="RIBOSOMAL_L29"/>
    <property type="match status" value="1"/>
</dbReference>
<dbReference type="Proteomes" id="UP000231183">
    <property type="component" value="Unassembled WGS sequence"/>
</dbReference>
<evidence type="ECO:0000256" key="3">
    <source>
        <dbReference type="ARBA" id="ARBA00023274"/>
    </source>
</evidence>
<evidence type="ECO:0000313" key="6">
    <source>
        <dbReference type="EMBL" id="PIT87961.1"/>
    </source>
</evidence>